<evidence type="ECO:0008006" key="3">
    <source>
        <dbReference type="Google" id="ProtNLM"/>
    </source>
</evidence>
<dbReference type="Proteomes" id="UP000007947">
    <property type="component" value="Chromosome"/>
</dbReference>
<dbReference type="OrthoDB" id="4311410at2"/>
<dbReference type="KEGG" id="mph:MLP_16350"/>
<evidence type="ECO:0000313" key="2">
    <source>
        <dbReference type="Proteomes" id="UP000007947"/>
    </source>
</evidence>
<dbReference type="EMBL" id="AP012204">
    <property type="protein sequence ID" value="BAK34649.1"/>
    <property type="molecule type" value="Genomic_DNA"/>
</dbReference>
<dbReference type="RefSeq" id="WP_013862532.1">
    <property type="nucleotide sequence ID" value="NC_015635.1"/>
</dbReference>
<reference evidence="1 2" key="1">
    <citation type="submission" date="2011-05" db="EMBL/GenBank/DDBJ databases">
        <title>Whole genome sequence of Microlunatus phosphovorus NM-1.</title>
        <authorList>
            <person name="Hosoyama A."/>
            <person name="Sasaki K."/>
            <person name="Harada T."/>
            <person name="Igarashi R."/>
            <person name="Kawakoshi A."/>
            <person name="Sasagawa M."/>
            <person name="Fukada J."/>
            <person name="Nakamura S."/>
            <person name="Katano Y."/>
            <person name="Hanada S."/>
            <person name="Kamagata Y."/>
            <person name="Nakamura N."/>
            <person name="Yamazaki S."/>
            <person name="Fujita N."/>
        </authorList>
    </citation>
    <scope>NUCLEOTIDE SEQUENCE [LARGE SCALE GENOMIC DNA]</scope>
    <source>
        <strain evidence="2">ATCC 700054 / DSM 10555 / JCM 9379 / NBRC 101784 / NCIMB 13414 / VKM Ac-1990 / NM-1</strain>
    </source>
</reference>
<dbReference type="HOGENOM" id="CLU_1193085_0_0_11"/>
<organism evidence="1 2">
    <name type="scientific">Microlunatus phosphovorus (strain ATCC 700054 / DSM 10555 / JCM 9379 / NBRC 101784 / NCIMB 13414 / VKM Ac-1990 / NM-1)</name>
    <dbReference type="NCBI Taxonomy" id="1032480"/>
    <lineage>
        <taxon>Bacteria</taxon>
        <taxon>Bacillati</taxon>
        <taxon>Actinomycetota</taxon>
        <taxon>Actinomycetes</taxon>
        <taxon>Propionibacteriales</taxon>
        <taxon>Propionibacteriaceae</taxon>
        <taxon>Microlunatus</taxon>
    </lineage>
</organism>
<accession>F5XRF9</accession>
<sequence>MSTYGSRFDGLFAAAVPTVLSGAHNRETPPTSGSRWPVSIVALLPADVESILDGLTRQAADIAGDDHFQTGRAGSAHMTLRALDRFRPDARSDDPAASRYASAMARTATAIGPVPLELTGITLTGGGVLAQLEPTDERCWELLRRLRVELGADGWCEGDWQRDLVHASLLHFAGDIADPAALIDWVRQHRRMDPVAVELSAMLLVRYTYRESVDHNGGRIRQMARSTWHRESLL</sequence>
<protein>
    <recommendedName>
        <fullName evidence="3">2'-5' RNA ligase family protein</fullName>
    </recommendedName>
</protein>
<dbReference type="eggNOG" id="COG1514">
    <property type="taxonomic scope" value="Bacteria"/>
</dbReference>
<name>F5XRF9_MICPN</name>
<dbReference type="AlphaFoldDB" id="F5XRF9"/>
<proteinExistence type="predicted"/>
<gene>
    <name evidence="1" type="ordered locus">MLP_16350</name>
</gene>
<keyword evidence="2" id="KW-1185">Reference proteome</keyword>
<evidence type="ECO:0000313" key="1">
    <source>
        <dbReference type="EMBL" id="BAK34649.1"/>
    </source>
</evidence>